<keyword evidence="12" id="KW-0133">Cell shape</keyword>
<evidence type="ECO:0000256" key="20">
    <source>
        <dbReference type="RuleBase" id="RU004016"/>
    </source>
</evidence>
<evidence type="ECO:0000256" key="13">
    <source>
        <dbReference type="ARBA" id="ARBA00022984"/>
    </source>
</evidence>
<organism evidence="23 24">
    <name type="scientific">Photobacterium gaetbulicola Gung47</name>
    <dbReference type="NCBI Taxonomy" id="658445"/>
    <lineage>
        <taxon>Bacteria</taxon>
        <taxon>Pseudomonadati</taxon>
        <taxon>Pseudomonadota</taxon>
        <taxon>Gammaproteobacteria</taxon>
        <taxon>Vibrionales</taxon>
        <taxon>Vibrionaceae</taxon>
        <taxon>Photobacterium</taxon>
    </lineage>
</organism>
<dbReference type="Gene3D" id="3.40.710.10">
    <property type="entry name" value="DD-peptidase/beta-lactamase superfamily"/>
    <property type="match status" value="1"/>
</dbReference>
<sequence>MLGLDILLPMTPSTARKMKIQLKHTFRTLTAGTLCLSASAFAAPTVIPDAPILGAKGYVLMDYHTGQVLVEKNAHEQLNPASLTKLMTSYVAGQEMKSGNISEDDLVVISRNAWARNFPDSSKMFIEVNTEVNMMDLYRGLIVQSGNDASVAIAEHVAGSEGAFVSLMNSWAKKLNMNNTSFSNPHGLDSDKLYSTPYDIALLGRALINDLPNIYSIYSERSFTYNNITQRNRNGLLGDRSLNVDGMKTGYTGGAGYSLASSATEGDMRLISVVMGSSSPKAREAESKQLLNYGFRFFQTVSPHKQGDELIKEKVWMGNTDTISLGTMEDTYVTLSRRDVSKMKASVELTSELTAPINEGEIVGKIFYQVDGKDVAEVPLVALESVEKGGLFSRLIDYIKLFFIGLFK</sequence>
<keyword evidence="15" id="KW-0961">Cell wall biogenesis/degradation</keyword>
<dbReference type="InterPro" id="IPR018044">
    <property type="entry name" value="Peptidase_S11"/>
</dbReference>
<keyword evidence="13" id="KW-0573">Peptidoglycan synthesis</keyword>
<dbReference type="AlphaFoldDB" id="A0A0C5X062"/>
<evidence type="ECO:0000256" key="3">
    <source>
        <dbReference type="ARBA" id="ARBA00004752"/>
    </source>
</evidence>
<comment type="function">
    <text evidence="1">Removes C-terminal D-alanyl residues from sugar-peptide cell wall precursors.</text>
</comment>
<evidence type="ECO:0000256" key="16">
    <source>
        <dbReference type="ARBA" id="ARBA00034000"/>
    </source>
</evidence>
<feature type="active site" evidence="18">
    <location>
        <position position="145"/>
    </location>
</feature>
<keyword evidence="14" id="KW-0472">Membrane</keyword>
<dbReference type="InterPro" id="IPR015956">
    <property type="entry name" value="Peniciliin-bd_prot_C_sf"/>
</dbReference>
<dbReference type="EMBL" id="CP005974">
    <property type="protein sequence ID" value="AJR08705.1"/>
    <property type="molecule type" value="Genomic_DNA"/>
</dbReference>
<dbReference type="Pfam" id="PF00768">
    <property type="entry name" value="Peptidase_S11"/>
    <property type="match status" value="1"/>
</dbReference>
<evidence type="ECO:0000256" key="11">
    <source>
        <dbReference type="ARBA" id="ARBA00022801"/>
    </source>
</evidence>
<comment type="pathway">
    <text evidence="3">Cell wall biogenesis; peptidoglycan biosynthesis.</text>
</comment>
<gene>
    <name evidence="23" type="ORF">H744_2c2041</name>
</gene>
<proteinExistence type="inferred from homology"/>
<dbReference type="InterPro" id="IPR037167">
    <property type="entry name" value="Peptidase_S11_C_sf"/>
</dbReference>
<evidence type="ECO:0000256" key="9">
    <source>
        <dbReference type="ARBA" id="ARBA00022670"/>
    </source>
</evidence>
<dbReference type="PANTHER" id="PTHR21581:SF6">
    <property type="entry name" value="TRAFFICKING PROTEIN PARTICLE COMPLEX SUBUNIT 12"/>
    <property type="match status" value="1"/>
</dbReference>
<evidence type="ECO:0000256" key="19">
    <source>
        <dbReference type="PIRSR" id="PIRSR618044-2"/>
    </source>
</evidence>
<comment type="subcellular location">
    <subcellularLocation>
        <location evidence="2">Cell inner membrane</location>
        <topology evidence="2">Peripheral membrane protein</topology>
    </subcellularLocation>
</comment>
<dbReference type="GO" id="GO:0006508">
    <property type="term" value="P:proteolysis"/>
    <property type="evidence" value="ECO:0007669"/>
    <property type="project" value="UniProtKB-KW"/>
</dbReference>
<evidence type="ECO:0000256" key="21">
    <source>
        <dbReference type="SAM" id="SignalP"/>
    </source>
</evidence>
<comment type="similarity">
    <text evidence="4 20">Belongs to the peptidase S11 family.</text>
</comment>
<keyword evidence="24" id="KW-1185">Reference proteome</keyword>
<dbReference type="GO" id="GO:0009002">
    <property type="term" value="F:serine-type D-Ala-D-Ala carboxypeptidase activity"/>
    <property type="evidence" value="ECO:0007669"/>
    <property type="project" value="UniProtKB-EC"/>
</dbReference>
<dbReference type="GO" id="GO:0008658">
    <property type="term" value="F:penicillin binding"/>
    <property type="evidence" value="ECO:0007669"/>
    <property type="project" value="UniProtKB-ARBA"/>
</dbReference>
<accession>A0A0C5X062</accession>
<evidence type="ECO:0000256" key="10">
    <source>
        <dbReference type="ARBA" id="ARBA00022729"/>
    </source>
</evidence>
<dbReference type="GO" id="GO:0071555">
    <property type="term" value="P:cell wall organization"/>
    <property type="evidence" value="ECO:0007669"/>
    <property type="project" value="UniProtKB-KW"/>
</dbReference>
<keyword evidence="10 21" id="KW-0732">Signal</keyword>
<feature type="signal peptide" evidence="21">
    <location>
        <begin position="1"/>
        <end position="42"/>
    </location>
</feature>
<evidence type="ECO:0000256" key="8">
    <source>
        <dbReference type="ARBA" id="ARBA00022645"/>
    </source>
</evidence>
<comment type="catalytic activity">
    <reaction evidence="16">
        <text>Preferential cleavage: (Ac)2-L-Lys-D-Ala-|-D-Ala. Also transpeptidation of peptidyl-alanyl moieties that are N-acyl substituents of D-alanine.</text>
        <dbReference type="EC" id="3.4.16.4"/>
    </reaction>
</comment>
<name>A0A0C5X062_9GAMM</name>
<evidence type="ECO:0000256" key="14">
    <source>
        <dbReference type="ARBA" id="ARBA00023136"/>
    </source>
</evidence>
<evidence type="ECO:0000256" key="15">
    <source>
        <dbReference type="ARBA" id="ARBA00023316"/>
    </source>
</evidence>
<dbReference type="Proteomes" id="UP000032303">
    <property type="component" value="Chromosome 2"/>
</dbReference>
<evidence type="ECO:0000256" key="18">
    <source>
        <dbReference type="PIRSR" id="PIRSR618044-1"/>
    </source>
</evidence>
<evidence type="ECO:0000259" key="22">
    <source>
        <dbReference type="SMART" id="SM00936"/>
    </source>
</evidence>
<evidence type="ECO:0000313" key="23">
    <source>
        <dbReference type="EMBL" id="AJR08705.1"/>
    </source>
</evidence>
<feature type="active site" description="Proton acceptor" evidence="18">
    <location>
        <position position="85"/>
    </location>
</feature>
<feature type="active site" description="Acyl-ester intermediate" evidence="18">
    <location>
        <position position="82"/>
    </location>
</feature>
<evidence type="ECO:0000313" key="24">
    <source>
        <dbReference type="Proteomes" id="UP000032303"/>
    </source>
</evidence>
<dbReference type="SMART" id="SM00936">
    <property type="entry name" value="PBP5_C"/>
    <property type="match status" value="1"/>
</dbReference>
<evidence type="ECO:0000256" key="6">
    <source>
        <dbReference type="ARBA" id="ARBA00022475"/>
    </source>
</evidence>
<dbReference type="Pfam" id="PF07943">
    <property type="entry name" value="PBP5_C"/>
    <property type="match status" value="1"/>
</dbReference>
<protein>
    <recommendedName>
        <fullName evidence="5">serine-type D-Ala-D-Ala carboxypeptidase</fullName>
        <ecNumber evidence="5">3.4.16.4</ecNumber>
    </recommendedName>
</protein>
<dbReference type="PATRIC" id="fig|658445.3.peg.4018"/>
<dbReference type="FunFam" id="3.40.710.10:FF:000001">
    <property type="entry name" value="D-alanyl-D-alanine serine-type carboxypeptidase"/>
    <property type="match status" value="1"/>
</dbReference>
<feature type="domain" description="Peptidase S11 D-Ala-D-Ala carboxypeptidase A C-terminal" evidence="22">
    <location>
        <begin position="298"/>
        <end position="388"/>
    </location>
</feature>
<dbReference type="Gene3D" id="2.60.410.10">
    <property type="entry name" value="D-Ala-D-Ala carboxypeptidase, C-terminal domain"/>
    <property type="match status" value="1"/>
</dbReference>
<dbReference type="InterPro" id="IPR001967">
    <property type="entry name" value="Peptidase_S11_N"/>
</dbReference>
<evidence type="ECO:0000256" key="12">
    <source>
        <dbReference type="ARBA" id="ARBA00022960"/>
    </source>
</evidence>
<dbReference type="UniPathway" id="UPA00219"/>
<dbReference type="GO" id="GO:0008360">
    <property type="term" value="P:regulation of cell shape"/>
    <property type="evidence" value="ECO:0007669"/>
    <property type="project" value="UniProtKB-KW"/>
</dbReference>
<dbReference type="PRINTS" id="PR00725">
    <property type="entry name" value="DADACBPTASE1"/>
</dbReference>
<dbReference type="STRING" id="658445.H744_2c2041"/>
<keyword evidence="11" id="KW-0378">Hydrolase</keyword>
<evidence type="ECO:0000256" key="7">
    <source>
        <dbReference type="ARBA" id="ARBA00022519"/>
    </source>
</evidence>
<dbReference type="KEGG" id="pgb:H744_2c2041"/>
<keyword evidence="8 23" id="KW-0121">Carboxypeptidase</keyword>
<keyword evidence="6" id="KW-1003">Cell membrane</keyword>
<evidence type="ECO:0000256" key="1">
    <source>
        <dbReference type="ARBA" id="ARBA00003217"/>
    </source>
</evidence>
<dbReference type="GO" id="GO:0009252">
    <property type="term" value="P:peptidoglycan biosynthetic process"/>
    <property type="evidence" value="ECO:0007669"/>
    <property type="project" value="UniProtKB-UniPathway"/>
</dbReference>
<dbReference type="SUPFAM" id="SSF69189">
    <property type="entry name" value="Penicillin-binding protein associated domain"/>
    <property type="match status" value="1"/>
</dbReference>
<dbReference type="InterPro" id="IPR012907">
    <property type="entry name" value="Peptidase_S11_C"/>
</dbReference>
<dbReference type="InterPro" id="IPR012338">
    <property type="entry name" value="Beta-lactam/transpept-like"/>
</dbReference>
<evidence type="ECO:0000256" key="2">
    <source>
        <dbReference type="ARBA" id="ARBA00004417"/>
    </source>
</evidence>
<dbReference type="SUPFAM" id="SSF56601">
    <property type="entry name" value="beta-lactamase/transpeptidase-like"/>
    <property type="match status" value="1"/>
</dbReference>
<feature type="chain" id="PRO_5002195537" description="serine-type D-Ala-D-Ala carboxypeptidase" evidence="21">
    <location>
        <begin position="43"/>
        <end position="408"/>
    </location>
</feature>
<evidence type="ECO:0000256" key="5">
    <source>
        <dbReference type="ARBA" id="ARBA00012448"/>
    </source>
</evidence>
<dbReference type="HOGENOM" id="CLU_027070_8_1_6"/>
<feature type="binding site" evidence="19">
    <location>
        <position position="248"/>
    </location>
    <ligand>
        <name>substrate</name>
    </ligand>
</feature>
<keyword evidence="9" id="KW-0645">Protease</keyword>
<evidence type="ECO:0000256" key="17">
    <source>
        <dbReference type="ARBA" id="ARBA00060592"/>
    </source>
</evidence>
<dbReference type="GO" id="GO:0005886">
    <property type="term" value="C:plasma membrane"/>
    <property type="evidence" value="ECO:0007669"/>
    <property type="project" value="UniProtKB-SubCell"/>
</dbReference>
<evidence type="ECO:0000256" key="4">
    <source>
        <dbReference type="ARBA" id="ARBA00007164"/>
    </source>
</evidence>
<dbReference type="EC" id="3.4.16.4" evidence="5"/>
<keyword evidence="7" id="KW-0997">Cell inner membrane</keyword>
<dbReference type="PANTHER" id="PTHR21581">
    <property type="entry name" value="D-ALANYL-D-ALANINE CARBOXYPEPTIDASE"/>
    <property type="match status" value="1"/>
</dbReference>
<comment type="pathway">
    <text evidence="17">Glycan biosynthesis.</text>
</comment>
<reference evidence="23 24" key="1">
    <citation type="submission" date="2013-05" db="EMBL/GenBank/DDBJ databases">
        <title>Complete genome sequence of the lipase-producing bacterium Photobacterium gaetbulicola Gung47.</title>
        <authorList>
            <person name="Kim Y.-O."/>
        </authorList>
    </citation>
    <scope>NUCLEOTIDE SEQUENCE [LARGE SCALE GENOMIC DNA]</scope>
    <source>
        <strain evidence="23 24">Gung47</strain>
    </source>
</reference>